<dbReference type="STRING" id="187868.SAMN05192589_11548"/>
<keyword evidence="1" id="KW-1133">Transmembrane helix</keyword>
<proteinExistence type="predicted"/>
<evidence type="ECO:0000313" key="2">
    <source>
        <dbReference type="EMBL" id="SDE32638.1"/>
    </source>
</evidence>
<sequence length="45" mass="5047">MPGVVLHVLLAWLVIFLPLGGAWCLLWWFDRAAAPSSTDRDRPAK</sequence>
<reference evidence="2 3" key="1">
    <citation type="submission" date="2016-10" db="EMBL/GenBank/DDBJ databases">
        <authorList>
            <person name="de Groot N.N."/>
        </authorList>
    </citation>
    <scope>NUCLEOTIDE SEQUENCE [LARGE SCALE GENOMIC DNA]</scope>
    <source>
        <strain evidence="2 3">DSM 16619</strain>
    </source>
</reference>
<keyword evidence="3" id="KW-1185">Reference proteome</keyword>
<dbReference type="AlphaFoldDB" id="A0A1G7BZV6"/>
<dbReference type="RefSeq" id="WP_175537809.1">
    <property type="nucleotide sequence ID" value="NZ_FMZC01000015.1"/>
</dbReference>
<accession>A0A1G7BZV6</accession>
<evidence type="ECO:0000256" key="1">
    <source>
        <dbReference type="SAM" id="Phobius"/>
    </source>
</evidence>
<gene>
    <name evidence="2" type="ORF">SAMN05192589_11548</name>
</gene>
<dbReference type="EMBL" id="FMZC01000015">
    <property type="protein sequence ID" value="SDE32638.1"/>
    <property type="molecule type" value="Genomic_DNA"/>
</dbReference>
<keyword evidence="1" id="KW-0472">Membrane</keyword>
<keyword evidence="1" id="KW-0812">Transmembrane</keyword>
<name>A0A1G7BZV6_9BURK</name>
<organism evidence="2 3">
    <name type="scientific">Paracidovorax valerianellae</name>
    <dbReference type="NCBI Taxonomy" id="187868"/>
    <lineage>
        <taxon>Bacteria</taxon>
        <taxon>Pseudomonadati</taxon>
        <taxon>Pseudomonadota</taxon>
        <taxon>Betaproteobacteria</taxon>
        <taxon>Burkholderiales</taxon>
        <taxon>Comamonadaceae</taxon>
        <taxon>Paracidovorax</taxon>
    </lineage>
</organism>
<protein>
    <submittedName>
        <fullName evidence="2">Uncharacterized protein</fullName>
    </submittedName>
</protein>
<dbReference type="Proteomes" id="UP000198781">
    <property type="component" value="Unassembled WGS sequence"/>
</dbReference>
<evidence type="ECO:0000313" key="3">
    <source>
        <dbReference type="Proteomes" id="UP000198781"/>
    </source>
</evidence>
<feature type="transmembrane region" description="Helical" evidence="1">
    <location>
        <begin position="6"/>
        <end position="29"/>
    </location>
</feature>